<dbReference type="Pfam" id="PF08843">
    <property type="entry name" value="AbiEii"/>
    <property type="match status" value="1"/>
</dbReference>
<dbReference type="Proteomes" id="UP000612282">
    <property type="component" value="Unassembled WGS sequence"/>
</dbReference>
<proteinExistence type="predicted"/>
<keyword evidence="2" id="KW-1185">Reference proteome</keyword>
<reference evidence="1 2" key="1">
    <citation type="submission" date="2021-01" db="EMBL/GenBank/DDBJ databases">
        <title>Whole genome shotgun sequence of Actinoplanes couchii NBRC 106145.</title>
        <authorList>
            <person name="Komaki H."/>
            <person name="Tamura T."/>
        </authorList>
    </citation>
    <scope>NUCLEOTIDE SEQUENCE [LARGE SCALE GENOMIC DNA]</scope>
    <source>
        <strain evidence="1 2">NBRC 106145</strain>
    </source>
</reference>
<evidence type="ECO:0000313" key="1">
    <source>
        <dbReference type="EMBL" id="GID59174.1"/>
    </source>
</evidence>
<dbReference type="InterPro" id="IPR014942">
    <property type="entry name" value="AbiEii"/>
</dbReference>
<accession>A0ABQ3XKZ2</accession>
<name>A0ABQ3XKZ2_9ACTN</name>
<evidence type="ECO:0000313" key="2">
    <source>
        <dbReference type="Proteomes" id="UP000612282"/>
    </source>
</evidence>
<evidence type="ECO:0008006" key="3">
    <source>
        <dbReference type="Google" id="ProtNLM"/>
    </source>
</evidence>
<sequence length="469" mass="51381">MFQALDGPTLRAVHGEFEIHLTVLGDGFADGLKFSDIVLAGGDHPRQPMLSYRAWGSLDDIVEAAHDERTRLRDCGLRPVRLKIEAHPDNSGVPVTDAAPGGRYFEHHVKLRLPDAGTSRLAALIGPFGAGLSRNARRPDSNEMFVTQRCYRAGLAEAREELARLVEALTAEGHEILEVEMQYVVCDTAPEWDGGWITGPVARVAPAGPAPEPSGRPDPWPWSLGRYDKRDLSRRTAPLDAVHALLGRIAASPWADRLVLCGSVALRAQLGEATRVPADIDLIAVPYLPELWNAGMTELRAGLIGLAGDPGLVEDRHLWEYHDAPGLRLGYRSGADDPPVMVDVVLGEEMLMPPEPLEVVPGVRMLAVPPALALAAKLRWLGSEEKPKAKDLYDAVLLAEHTTVDPAVVRALLRWSIGPAADRFGPETAREWTVDWDDLRRACPYITGDLDSWRERLVLALRRPFRPGG</sequence>
<organism evidence="1 2">
    <name type="scientific">Actinoplanes couchii</name>
    <dbReference type="NCBI Taxonomy" id="403638"/>
    <lineage>
        <taxon>Bacteria</taxon>
        <taxon>Bacillati</taxon>
        <taxon>Actinomycetota</taxon>
        <taxon>Actinomycetes</taxon>
        <taxon>Micromonosporales</taxon>
        <taxon>Micromonosporaceae</taxon>
        <taxon>Actinoplanes</taxon>
    </lineage>
</organism>
<comment type="caution">
    <text evidence="1">The sequence shown here is derived from an EMBL/GenBank/DDBJ whole genome shotgun (WGS) entry which is preliminary data.</text>
</comment>
<protein>
    <recommendedName>
        <fullName evidence="3">Nucleotidyltransferase AbiEii toxin of type IV toxin-antitoxin system</fullName>
    </recommendedName>
</protein>
<gene>
    <name evidence="1" type="ORF">Aco03nite_075780</name>
</gene>
<dbReference type="EMBL" id="BOMG01000094">
    <property type="protein sequence ID" value="GID59174.1"/>
    <property type="molecule type" value="Genomic_DNA"/>
</dbReference>